<dbReference type="KEGG" id="ote:Oter_2178"/>
<dbReference type="OrthoDB" id="122105at2"/>
<dbReference type="RefSeq" id="WP_012374998.1">
    <property type="nucleotide sequence ID" value="NC_010571.1"/>
</dbReference>
<dbReference type="AlphaFoldDB" id="B1ZNU1"/>
<dbReference type="InterPro" id="IPR027056">
    <property type="entry name" value="Gluconate_2DH_su3"/>
</dbReference>
<reference evidence="1 2" key="1">
    <citation type="journal article" date="2011" name="J. Bacteriol.">
        <title>Genome sequence of the verrucomicrobium Opitutus terrae PB90-1, an abundant inhabitant of rice paddy soil ecosystems.</title>
        <authorList>
            <person name="van Passel M.W."/>
            <person name="Kant R."/>
            <person name="Palva A."/>
            <person name="Copeland A."/>
            <person name="Lucas S."/>
            <person name="Lapidus A."/>
            <person name="Glavina del Rio T."/>
            <person name="Pitluck S."/>
            <person name="Goltsman E."/>
            <person name="Clum A."/>
            <person name="Sun H."/>
            <person name="Schmutz J."/>
            <person name="Larimer F.W."/>
            <person name="Land M.L."/>
            <person name="Hauser L."/>
            <person name="Kyrpides N."/>
            <person name="Mikhailova N."/>
            <person name="Richardson P.P."/>
            <person name="Janssen P.H."/>
            <person name="de Vos W.M."/>
            <person name="Smidt H."/>
        </authorList>
    </citation>
    <scope>NUCLEOTIDE SEQUENCE [LARGE SCALE GENOMIC DNA]</scope>
    <source>
        <strain evidence="2">DSM 11246 / JCM 15787 / PB90-1</strain>
    </source>
</reference>
<evidence type="ECO:0000313" key="1">
    <source>
        <dbReference type="EMBL" id="ACB75461.1"/>
    </source>
</evidence>
<sequence length="187" mass="20625">MTRRTAVKLALVGLTGAAVGVGSIPLIRSIPATAPRRFRHFSDDDAALLIEICEQIIPGDDLPGATETGAIHFIDRQLGGRHRKHQPTYHRGLESFRQTCTQVYGRAFHELAPVQKIELLQAVETGRVPKELWPDVSAPAFFNVVLAHTMQSFYGSPRHGGNRGYASYRMLGLDQPVIAGQNRYPKA</sequence>
<name>B1ZNU1_OPITP</name>
<dbReference type="HOGENOM" id="CLU_1601097_0_0_0"/>
<accession>B1ZNU1</accession>
<organism evidence="1 2">
    <name type="scientific">Opitutus terrae (strain DSM 11246 / JCM 15787 / PB90-1)</name>
    <dbReference type="NCBI Taxonomy" id="452637"/>
    <lineage>
        <taxon>Bacteria</taxon>
        <taxon>Pseudomonadati</taxon>
        <taxon>Verrucomicrobiota</taxon>
        <taxon>Opitutia</taxon>
        <taxon>Opitutales</taxon>
        <taxon>Opitutaceae</taxon>
        <taxon>Opitutus</taxon>
    </lineage>
</organism>
<dbReference type="Pfam" id="PF13618">
    <property type="entry name" value="Gluconate_2-dh3"/>
    <property type="match status" value="1"/>
</dbReference>
<gene>
    <name evidence="1" type="ordered locus">Oter_2178</name>
</gene>
<dbReference type="Proteomes" id="UP000007013">
    <property type="component" value="Chromosome"/>
</dbReference>
<dbReference type="STRING" id="452637.Oter_2178"/>
<protein>
    <recommendedName>
        <fullName evidence="3">Gluconate 2-dehydrogenase (Acceptor)</fullName>
    </recommendedName>
</protein>
<evidence type="ECO:0008006" key="3">
    <source>
        <dbReference type="Google" id="ProtNLM"/>
    </source>
</evidence>
<proteinExistence type="predicted"/>
<keyword evidence="2" id="KW-1185">Reference proteome</keyword>
<evidence type="ECO:0000313" key="2">
    <source>
        <dbReference type="Proteomes" id="UP000007013"/>
    </source>
</evidence>
<dbReference type="EMBL" id="CP001032">
    <property type="protein sequence ID" value="ACB75461.1"/>
    <property type="molecule type" value="Genomic_DNA"/>
</dbReference>